<dbReference type="EMBL" id="EQ973779">
    <property type="protein sequence ID" value="EEF49199.1"/>
    <property type="molecule type" value="Genomic_DNA"/>
</dbReference>
<feature type="chain" id="PRO_5002891039" evidence="1">
    <location>
        <begin position="17"/>
        <end position="148"/>
    </location>
</feature>
<organism evidence="2 3">
    <name type="scientific">Ricinus communis</name>
    <name type="common">Castor bean</name>
    <dbReference type="NCBI Taxonomy" id="3988"/>
    <lineage>
        <taxon>Eukaryota</taxon>
        <taxon>Viridiplantae</taxon>
        <taxon>Streptophyta</taxon>
        <taxon>Embryophyta</taxon>
        <taxon>Tracheophyta</taxon>
        <taxon>Spermatophyta</taxon>
        <taxon>Magnoliopsida</taxon>
        <taxon>eudicotyledons</taxon>
        <taxon>Gunneridae</taxon>
        <taxon>Pentapetalae</taxon>
        <taxon>rosids</taxon>
        <taxon>fabids</taxon>
        <taxon>Malpighiales</taxon>
        <taxon>Euphorbiaceae</taxon>
        <taxon>Acalyphoideae</taxon>
        <taxon>Acalypheae</taxon>
        <taxon>Ricinus</taxon>
    </lineage>
</organism>
<dbReference type="Proteomes" id="UP000008311">
    <property type="component" value="Unassembled WGS sequence"/>
</dbReference>
<evidence type="ECO:0000256" key="1">
    <source>
        <dbReference type="SAM" id="SignalP"/>
    </source>
</evidence>
<name>B9RHI9_RICCO</name>
<keyword evidence="3" id="KW-1185">Reference proteome</keyword>
<proteinExistence type="predicted"/>
<evidence type="ECO:0000313" key="3">
    <source>
        <dbReference type="Proteomes" id="UP000008311"/>
    </source>
</evidence>
<accession>B9RHI9</accession>
<feature type="signal peptide" evidence="1">
    <location>
        <begin position="1"/>
        <end position="16"/>
    </location>
</feature>
<dbReference type="InParanoid" id="B9RHI9"/>
<gene>
    <name evidence="2" type="ORF">RCOM_1527860</name>
</gene>
<evidence type="ECO:0000313" key="2">
    <source>
        <dbReference type="EMBL" id="EEF49199.1"/>
    </source>
</evidence>
<keyword evidence="1" id="KW-0732">Signal</keyword>
<protein>
    <submittedName>
        <fullName evidence="2">Uncharacterized protein</fullName>
    </submittedName>
</protein>
<dbReference type="AlphaFoldDB" id="B9RHI9"/>
<reference evidence="3" key="1">
    <citation type="journal article" date="2010" name="Nat. Biotechnol.">
        <title>Draft genome sequence of the oilseed species Ricinus communis.</title>
        <authorList>
            <person name="Chan A.P."/>
            <person name="Crabtree J."/>
            <person name="Zhao Q."/>
            <person name="Lorenzi H."/>
            <person name="Orvis J."/>
            <person name="Puiu D."/>
            <person name="Melake-Berhan A."/>
            <person name="Jones K.M."/>
            <person name="Redman J."/>
            <person name="Chen G."/>
            <person name="Cahoon E.B."/>
            <person name="Gedil M."/>
            <person name="Stanke M."/>
            <person name="Haas B.J."/>
            <person name="Wortman J.R."/>
            <person name="Fraser-Liggett C.M."/>
            <person name="Ravel J."/>
            <person name="Rabinowicz P.D."/>
        </authorList>
    </citation>
    <scope>NUCLEOTIDE SEQUENCE [LARGE SCALE GENOMIC DNA]</scope>
    <source>
        <strain evidence="3">cv. Hale</strain>
    </source>
</reference>
<sequence>MAQVAFLIFFSKVCKALRLASLMMQGLRLEVNGAKMSKMNKYGPLLRLTSCITNLYPCGLILTLRELNNAEKVGAIQSAILGMSRTTCHLKKSKVTSKCHIEEASKKIAKKKVKQNLVKCIKYKSNTYVSSPCRLVQRLEVEIHMSNN</sequence>